<comment type="caution">
    <text evidence="2">The sequence shown here is derived from an EMBL/GenBank/DDBJ whole genome shotgun (WGS) entry which is preliminary data.</text>
</comment>
<dbReference type="InterPro" id="IPR013103">
    <property type="entry name" value="RVT_2"/>
</dbReference>
<keyword evidence="3" id="KW-1185">Reference proteome</keyword>
<accession>A0AAE0BGB3</accession>
<evidence type="ECO:0000259" key="1">
    <source>
        <dbReference type="Pfam" id="PF07727"/>
    </source>
</evidence>
<protein>
    <recommendedName>
        <fullName evidence="1">Reverse transcriptase Ty1/copia-type domain-containing protein</fullName>
    </recommendedName>
</protein>
<dbReference type="Pfam" id="PF07727">
    <property type="entry name" value="RVT_2"/>
    <property type="match status" value="1"/>
</dbReference>
<sequence length="271" mass="31273">MDRKYYDEHDTFAPTPQLSTFRLLMALCCLHHLMPYHYDVSQAFLQAPIPEGEWYYIRFPKGCTHPKGYIGAYMRMALYGHRTSGSLWAKTVHQFMADTFPTLHRSTYDECLYIGEIDGQKLFVLVYVDAFIVCCADERVRAHFHHHLTTNFKSTYSGILQQFLQLKIDVRTTPDSTGLVYPIRIDVSHERCIIDLCTKFDINTDKPASRSPMAEGLSLPIPQPEYVDRSIETPVRSLIYSLLWLTRTVRPDVYYHVTVLPPTHGQGPDCS</sequence>
<dbReference type="InterPro" id="IPR043502">
    <property type="entry name" value="DNA/RNA_pol_sf"/>
</dbReference>
<dbReference type="Proteomes" id="UP001190700">
    <property type="component" value="Unassembled WGS sequence"/>
</dbReference>
<dbReference type="EMBL" id="LGRX02035158">
    <property type="protein sequence ID" value="KAK3236113.1"/>
    <property type="molecule type" value="Genomic_DNA"/>
</dbReference>
<evidence type="ECO:0000313" key="3">
    <source>
        <dbReference type="Proteomes" id="UP001190700"/>
    </source>
</evidence>
<reference evidence="2 3" key="1">
    <citation type="journal article" date="2015" name="Genome Biol. Evol.">
        <title>Comparative Genomics of a Bacterivorous Green Alga Reveals Evolutionary Causalities and Consequences of Phago-Mixotrophic Mode of Nutrition.</title>
        <authorList>
            <person name="Burns J.A."/>
            <person name="Paasch A."/>
            <person name="Narechania A."/>
            <person name="Kim E."/>
        </authorList>
    </citation>
    <scope>NUCLEOTIDE SEQUENCE [LARGE SCALE GENOMIC DNA]</scope>
    <source>
        <strain evidence="2 3">PLY_AMNH</strain>
    </source>
</reference>
<dbReference type="AlphaFoldDB" id="A0AAE0BGB3"/>
<evidence type="ECO:0000313" key="2">
    <source>
        <dbReference type="EMBL" id="KAK3236113.1"/>
    </source>
</evidence>
<gene>
    <name evidence="2" type="ORF">CYMTET_53719</name>
</gene>
<organism evidence="2 3">
    <name type="scientific">Cymbomonas tetramitiformis</name>
    <dbReference type="NCBI Taxonomy" id="36881"/>
    <lineage>
        <taxon>Eukaryota</taxon>
        <taxon>Viridiplantae</taxon>
        <taxon>Chlorophyta</taxon>
        <taxon>Pyramimonadophyceae</taxon>
        <taxon>Pyramimonadales</taxon>
        <taxon>Pyramimonadaceae</taxon>
        <taxon>Cymbomonas</taxon>
    </lineage>
</organism>
<name>A0AAE0BGB3_9CHLO</name>
<dbReference type="SUPFAM" id="SSF56672">
    <property type="entry name" value="DNA/RNA polymerases"/>
    <property type="match status" value="1"/>
</dbReference>
<proteinExistence type="predicted"/>
<feature type="domain" description="Reverse transcriptase Ty1/copia-type" evidence="1">
    <location>
        <begin position="6"/>
        <end position="169"/>
    </location>
</feature>